<gene>
    <name evidence="8" type="ORF">ACFPKY_16065</name>
</gene>
<keyword evidence="3" id="KW-0812">Transmembrane</keyword>
<sequence length="192" mass="19940">MALAAVLWWQVERWGSGSSSDGEQSAASATSGLTMYPPGERAEAPDLEGRTLDGAEFSLDELVGHVVVINVWGSWCAPCRAETPDLVRVAGETSDRGVRFVGIDTRDNLAAAKAFAAKFRVPYPSVFDPDGQALLAFQSVVPIAAVPSTVVVDADGNVAARVIGRVTYATLSGLIDDVDGGSGGTDDEGGAR</sequence>
<dbReference type="PROSITE" id="PS51352">
    <property type="entry name" value="THIOREDOXIN_2"/>
    <property type="match status" value="1"/>
</dbReference>
<evidence type="ECO:0000313" key="9">
    <source>
        <dbReference type="Proteomes" id="UP001595956"/>
    </source>
</evidence>
<keyword evidence="5" id="KW-0676">Redox-active center</keyword>
<feature type="domain" description="Thioredoxin" evidence="7">
    <location>
        <begin position="38"/>
        <end position="180"/>
    </location>
</feature>
<evidence type="ECO:0000256" key="2">
    <source>
        <dbReference type="ARBA" id="ARBA00022748"/>
    </source>
</evidence>
<dbReference type="InterPro" id="IPR036249">
    <property type="entry name" value="Thioredoxin-like_sf"/>
</dbReference>
<dbReference type="PANTHER" id="PTHR42852:SF6">
    <property type="entry name" value="THIOL:DISULFIDE INTERCHANGE PROTEIN DSBE"/>
    <property type="match status" value="1"/>
</dbReference>
<dbReference type="EMBL" id="JBHSMD010000005">
    <property type="protein sequence ID" value="MFC5494632.1"/>
    <property type="molecule type" value="Genomic_DNA"/>
</dbReference>
<dbReference type="Pfam" id="PF00578">
    <property type="entry name" value="AhpC-TSA"/>
    <property type="match status" value="1"/>
</dbReference>
<evidence type="ECO:0000256" key="6">
    <source>
        <dbReference type="SAM" id="MobiDB-lite"/>
    </source>
</evidence>
<feature type="compositionally biased region" description="Polar residues" evidence="6">
    <location>
        <begin position="16"/>
        <end position="33"/>
    </location>
</feature>
<evidence type="ECO:0000256" key="4">
    <source>
        <dbReference type="ARBA" id="ARBA00023157"/>
    </source>
</evidence>
<evidence type="ECO:0000256" key="3">
    <source>
        <dbReference type="ARBA" id="ARBA00022968"/>
    </source>
</evidence>
<organism evidence="8 9">
    <name type="scientific">Nocardioides caricicola</name>
    <dbReference type="NCBI Taxonomy" id="634770"/>
    <lineage>
        <taxon>Bacteria</taxon>
        <taxon>Bacillati</taxon>
        <taxon>Actinomycetota</taxon>
        <taxon>Actinomycetes</taxon>
        <taxon>Propionibacteriales</taxon>
        <taxon>Nocardioidaceae</taxon>
        <taxon>Nocardioides</taxon>
    </lineage>
</organism>
<protein>
    <submittedName>
        <fullName evidence="8">TlpA family protein disulfide reductase</fullName>
    </submittedName>
</protein>
<dbReference type="Proteomes" id="UP001595956">
    <property type="component" value="Unassembled WGS sequence"/>
</dbReference>
<comment type="subcellular location">
    <subcellularLocation>
        <location evidence="1">Cell envelope</location>
    </subcellularLocation>
</comment>
<keyword evidence="9" id="KW-1185">Reference proteome</keyword>
<dbReference type="RefSeq" id="WP_345170608.1">
    <property type="nucleotide sequence ID" value="NZ_BAABFQ010000001.1"/>
</dbReference>
<keyword evidence="2" id="KW-0201">Cytochrome c-type biogenesis</keyword>
<dbReference type="SUPFAM" id="SSF52833">
    <property type="entry name" value="Thioredoxin-like"/>
    <property type="match status" value="1"/>
</dbReference>
<keyword evidence="3" id="KW-0735">Signal-anchor</keyword>
<feature type="region of interest" description="Disordered" evidence="6">
    <location>
        <begin position="15"/>
        <end position="45"/>
    </location>
</feature>
<evidence type="ECO:0000256" key="1">
    <source>
        <dbReference type="ARBA" id="ARBA00004196"/>
    </source>
</evidence>
<name>A0ABW0N6H9_9ACTN</name>
<comment type="caution">
    <text evidence="8">The sequence shown here is derived from an EMBL/GenBank/DDBJ whole genome shotgun (WGS) entry which is preliminary data.</text>
</comment>
<dbReference type="InterPro" id="IPR013766">
    <property type="entry name" value="Thioredoxin_domain"/>
</dbReference>
<reference evidence="9" key="1">
    <citation type="journal article" date="2019" name="Int. J. Syst. Evol. Microbiol.">
        <title>The Global Catalogue of Microorganisms (GCM) 10K type strain sequencing project: providing services to taxonomists for standard genome sequencing and annotation.</title>
        <authorList>
            <consortium name="The Broad Institute Genomics Platform"/>
            <consortium name="The Broad Institute Genome Sequencing Center for Infectious Disease"/>
            <person name="Wu L."/>
            <person name="Ma J."/>
        </authorList>
    </citation>
    <scope>NUCLEOTIDE SEQUENCE [LARGE SCALE GENOMIC DNA]</scope>
    <source>
        <strain evidence="9">KACC 13778</strain>
    </source>
</reference>
<dbReference type="PROSITE" id="PS00194">
    <property type="entry name" value="THIOREDOXIN_1"/>
    <property type="match status" value="1"/>
</dbReference>
<dbReference type="PANTHER" id="PTHR42852">
    <property type="entry name" value="THIOL:DISULFIDE INTERCHANGE PROTEIN DSBE"/>
    <property type="match status" value="1"/>
</dbReference>
<evidence type="ECO:0000259" key="7">
    <source>
        <dbReference type="PROSITE" id="PS51352"/>
    </source>
</evidence>
<dbReference type="CDD" id="cd02966">
    <property type="entry name" value="TlpA_like_family"/>
    <property type="match status" value="1"/>
</dbReference>
<dbReference type="InterPro" id="IPR050553">
    <property type="entry name" value="Thioredoxin_ResA/DsbE_sf"/>
</dbReference>
<accession>A0ABW0N6H9</accession>
<dbReference type="Gene3D" id="3.40.30.10">
    <property type="entry name" value="Glutaredoxin"/>
    <property type="match status" value="1"/>
</dbReference>
<proteinExistence type="predicted"/>
<keyword evidence="4" id="KW-1015">Disulfide bond</keyword>
<dbReference type="InterPro" id="IPR000866">
    <property type="entry name" value="AhpC/TSA"/>
</dbReference>
<evidence type="ECO:0000256" key="5">
    <source>
        <dbReference type="ARBA" id="ARBA00023284"/>
    </source>
</evidence>
<evidence type="ECO:0000313" key="8">
    <source>
        <dbReference type="EMBL" id="MFC5494632.1"/>
    </source>
</evidence>
<dbReference type="InterPro" id="IPR017937">
    <property type="entry name" value="Thioredoxin_CS"/>
</dbReference>